<feature type="domain" description="Ints3-like C-terminal" evidence="9">
    <location>
        <begin position="575"/>
        <end position="857"/>
    </location>
</feature>
<evidence type="ECO:0000256" key="6">
    <source>
        <dbReference type="ARBA" id="ARBA00032741"/>
    </source>
</evidence>
<evidence type="ECO:0000256" key="1">
    <source>
        <dbReference type="ARBA" id="ARBA00004123"/>
    </source>
</evidence>
<reference evidence="10 11" key="1">
    <citation type="submission" date="2022-01" db="EMBL/GenBank/DDBJ databases">
        <title>A chromosomal length assembly of Cordylochernes scorpioides.</title>
        <authorList>
            <person name="Zeh D."/>
            <person name="Zeh J."/>
        </authorList>
    </citation>
    <scope>NUCLEOTIDE SEQUENCE [LARGE SCALE GENOMIC DNA]</scope>
    <source>
        <strain evidence="10">IN4F17</strain>
        <tissue evidence="10">Whole Body</tissue>
    </source>
</reference>
<name>A0ABY6L7L9_9ARAC</name>
<dbReference type="PANTHER" id="PTHR13587:SF7">
    <property type="entry name" value="INTEGRATOR COMPLEX SUBUNIT 3"/>
    <property type="match status" value="1"/>
</dbReference>
<evidence type="ECO:0000256" key="3">
    <source>
        <dbReference type="ARBA" id="ARBA00006130"/>
    </source>
</evidence>
<dbReference type="PANTHER" id="PTHR13587">
    <property type="entry name" value="INTEGRATOR COMPLEX SUBUNIT 3"/>
    <property type="match status" value="1"/>
</dbReference>
<feature type="domain" description="Integrator complex subunit 3 N-terminal" evidence="8">
    <location>
        <begin position="64"/>
        <end position="467"/>
    </location>
</feature>
<evidence type="ECO:0000259" key="8">
    <source>
        <dbReference type="Pfam" id="PF10189"/>
    </source>
</evidence>
<evidence type="ECO:0000256" key="5">
    <source>
        <dbReference type="ARBA" id="ARBA00023242"/>
    </source>
</evidence>
<keyword evidence="4" id="KW-0963">Cytoplasm</keyword>
<dbReference type="EMBL" id="CP092876">
    <property type="protein sequence ID" value="UYV77018.1"/>
    <property type="molecule type" value="Genomic_DNA"/>
</dbReference>
<keyword evidence="11" id="KW-1185">Reference proteome</keyword>
<evidence type="ECO:0000256" key="4">
    <source>
        <dbReference type="ARBA" id="ARBA00022490"/>
    </source>
</evidence>
<sequence length="998" mass="114564">MVQAMIIMVGRGRRLLLLREPTIDMIDCAQKYEQTYVRLQSLISGISENEAHDILNDNIIKGCHDDIYLGLLIGILVDPSAAARYYRDLTFVNRDGFSSITGLINQIILEKYLRLHEPCRVQLIWLLRELIKNAVQGADVVCINLLRQIAGGDISTKNMWLAEAMLETLVDNKPWLERHPSVVASSVYTYLRLLMDHLGPGLATLRQREVDFCVSLLRERFADCMTVGRDLVRVLQNVARVPEMEKLWKEMLHNPTSLHSTFTGIQQLLTTRTSRRFLQSRLTPDMERKIHFLTTQVKFGQHKRYQDWFQRQYLSTPESQSLRCDLIRYICGCIHPSNEVLCSEIIPRWAVIGWLLTTCTSNVAASNAKLSLFYDWLFFDPKTDNIMHIEPGILVMHFSMRPHPAITATLLDFLCRIMPNFCIPLTAQVRQGVYTSLRHILEKKVLPNLSSLFSNPKIDKELRAMIKESFPEFCSPIEAAPRPPVVNGLSMVPAPRDEGMGPTPPELADMDILPTANSLANDSEAQFSEDEDDIPLGKLKYRETKFRPIQDCTKLDSTDISSYIHQLNADVKKHVINLQNEKDGETSCEIMDELVQKFLQEDDYDQDSATNLGICLAQILSAEFSKKIFPQEITDESIEDSIGTPLFVLLRNLCQTPEEDPNRQPLLLVLAELWIHHPRVGYLLLYYMQASRLLDTSGYTDFLKSQANPPDLLQALLTDLKLCQEDDLRMFCYILPYIYTQFRDTVTGNVDLLHLVVSCIDPRQLQDLICHVLKGDMAMFKKDAFLHVINASLEWESWEQFSMWQLAAAHNIPLESILPVLNKLEFKAHAEALSSILLILIKEKETKGPLGHMYRREEENLRWSDCCRPCQELLRPVLCREVVPGDNFSVSLLKYWSQEHEEDLAELMALMLNRATPHLKRKRQTTATKNNASNVAPSMEQTLAHLDQLRQHSKEITFFNLGSLQLSLIQIQNFCNDAQKTNVSLKWLIWSIYADHIW</sequence>
<dbReference type="Pfam" id="PF24566">
    <property type="entry name" value="HEAT_Ints3_C"/>
    <property type="match status" value="2"/>
</dbReference>
<accession>A0ABY6L7L9</accession>
<comment type="subcellular location">
    <subcellularLocation>
        <location evidence="2">Cytoplasm</location>
    </subcellularLocation>
    <subcellularLocation>
        <location evidence="1">Nucleus</location>
    </subcellularLocation>
</comment>
<gene>
    <name evidence="10" type="ORF">LAZ67_14002899</name>
</gene>
<dbReference type="InterPro" id="IPR056518">
    <property type="entry name" value="HEAT_Ints3_C"/>
</dbReference>
<dbReference type="Pfam" id="PF10189">
    <property type="entry name" value="Ints3_N"/>
    <property type="match status" value="1"/>
</dbReference>
<protein>
    <recommendedName>
        <fullName evidence="6">SOSS complex subunit A homolog</fullName>
    </recommendedName>
</protein>
<dbReference type="InterPro" id="IPR045334">
    <property type="entry name" value="INTS3"/>
</dbReference>
<comment type="similarity">
    <text evidence="3">Belongs to the Integrator subunit 3 family.</text>
</comment>
<evidence type="ECO:0000256" key="7">
    <source>
        <dbReference type="ARBA" id="ARBA00054331"/>
    </source>
</evidence>
<comment type="function">
    <text evidence="7">Component of the integrator complex, a multiprotein complex that terminates RNA polymerase II (Pol II) transcription in the promoter-proximal region of genes. The integrator complex provides a quality checkpoint during transcription elongation by driving premature transcription termination of transcripts that are unfavorably configured for transcriptional elongation: the complex terminates transcription by (1) catalyzing dephosphorylation of the C-terminal domain (CTD) of Pol II subunit Polr2A/Rbp1 and Spt5, and (2) degrading the exiting nascent RNA transcript via endonuclease activity. The integrator complex is also involved in the 3'-end processing of the U7 snRNA, and also the spliceosomal snRNAs U1, U2, U4 and U5.</text>
</comment>
<dbReference type="Proteomes" id="UP001235939">
    <property type="component" value="Chromosome 14"/>
</dbReference>
<dbReference type="InterPro" id="IPR019333">
    <property type="entry name" value="INTS3_N"/>
</dbReference>
<evidence type="ECO:0000313" key="10">
    <source>
        <dbReference type="EMBL" id="UYV77018.1"/>
    </source>
</evidence>
<organism evidence="10 11">
    <name type="scientific">Cordylochernes scorpioides</name>
    <dbReference type="NCBI Taxonomy" id="51811"/>
    <lineage>
        <taxon>Eukaryota</taxon>
        <taxon>Metazoa</taxon>
        <taxon>Ecdysozoa</taxon>
        <taxon>Arthropoda</taxon>
        <taxon>Chelicerata</taxon>
        <taxon>Arachnida</taxon>
        <taxon>Pseudoscorpiones</taxon>
        <taxon>Cheliferoidea</taxon>
        <taxon>Chernetidae</taxon>
        <taxon>Cordylochernes</taxon>
    </lineage>
</organism>
<evidence type="ECO:0000256" key="2">
    <source>
        <dbReference type="ARBA" id="ARBA00004496"/>
    </source>
</evidence>
<proteinExistence type="inferred from homology"/>
<keyword evidence="5" id="KW-0539">Nucleus</keyword>
<feature type="domain" description="Ints3-like C-terminal" evidence="9">
    <location>
        <begin position="868"/>
        <end position="982"/>
    </location>
</feature>
<evidence type="ECO:0000259" key="9">
    <source>
        <dbReference type="Pfam" id="PF24566"/>
    </source>
</evidence>
<evidence type="ECO:0000313" key="11">
    <source>
        <dbReference type="Proteomes" id="UP001235939"/>
    </source>
</evidence>